<dbReference type="EMBL" id="JACASF010000004">
    <property type="protein sequence ID" value="KAF6480750.1"/>
    <property type="molecule type" value="Genomic_DNA"/>
</dbReference>
<protein>
    <submittedName>
        <fullName evidence="2">Uncharacterized protein</fullName>
    </submittedName>
</protein>
<keyword evidence="3" id="KW-1185">Reference proteome</keyword>
<evidence type="ECO:0000313" key="3">
    <source>
        <dbReference type="Proteomes" id="UP000550707"/>
    </source>
</evidence>
<accession>A0A7J8I909</accession>
<gene>
    <name evidence="2" type="ORF">HJG59_010592</name>
</gene>
<evidence type="ECO:0000313" key="2">
    <source>
        <dbReference type="EMBL" id="KAF6480750.1"/>
    </source>
</evidence>
<proteinExistence type="predicted"/>
<dbReference type="AlphaFoldDB" id="A0A7J8I909"/>
<sequence length="125" mass="14335">MEANNLADIEFKVMVIKMLTEFSEDFKKLSGNYNSIKQEIENINKNQAEIKNNISDIKNTLKGPAGVAQIEWEGKRKEERERNINVRETYRVPATCTMPTGTRDKLQQRYMPLAGTKPKTLWSAG</sequence>
<comment type="caution">
    <text evidence="2">The sequence shown here is derived from an EMBL/GenBank/DDBJ whole genome shotgun (WGS) entry which is preliminary data.</text>
</comment>
<organism evidence="2 3">
    <name type="scientific">Molossus molossus</name>
    <name type="common">Pallas' mastiff bat</name>
    <name type="synonym">Vespertilio molossus</name>
    <dbReference type="NCBI Taxonomy" id="27622"/>
    <lineage>
        <taxon>Eukaryota</taxon>
        <taxon>Metazoa</taxon>
        <taxon>Chordata</taxon>
        <taxon>Craniata</taxon>
        <taxon>Vertebrata</taxon>
        <taxon>Euteleostomi</taxon>
        <taxon>Mammalia</taxon>
        <taxon>Eutheria</taxon>
        <taxon>Laurasiatheria</taxon>
        <taxon>Chiroptera</taxon>
        <taxon>Yangochiroptera</taxon>
        <taxon>Molossidae</taxon>
        <taxon>Molossus</taxon>
    </lineage>
</organism>
<keyword evidence="1" id="KW-0175">Coiled coil</keyword>
<name>A0A7J8I909_MOLMO</name>
<reference evidence="2 3" key="1">
    <citation type="journal article" date="2020" name="Nature">
        <title>Six reference-quality genomes reveal evolution of bat adaptations.</title>
        <authorList>
            <person name="Jebb D."/>
            <person name="Huang Z."/>
            <person name="Pippel M."/>
            <person name="Hughes G.M."/>
            <person name="Lavrichenko K."/>
            <person name="Devanna P."/>
            <person name="Winkler S."/>
            <person name="Jermiin L.S."/>
            <person name="Skirmuntt E.C."/>
            <person name="Katzourakis A."/>
            <person name="Burkitt-Gray L."/>
            <person name="Ray D.A."/>
            <person name="Sullivan K.A.M."/>
            <person name="Roscito J.G."/>
            <person name="Kirilenko B.M."/>
            <person name="Davalos L.M."/>
            <person name="Corthals A.P."/>
            <person name="Power M.L."/>
            <person name="Jones G."/>
            <person name="Ransome R.D."/>
            <person name="Dechmann D.K.N."/>
            <person name="Locatelli A.G."/>
            <person name="Puechmaille S.J."/>
            <person name="Fedrigo O."/>
            <person name="Jarvis E.D."/>
            <person name="Hiller M."/>
            <person name="Vernes S.C."/>
            <person name="Myers E.W."/>
            <person name="Teeling E.C."/>
        </authorList>
    </citation>
    <scope>NUCLEOTIDE SEQUENCE [LARGE SCALE GENOMIC DNA]</scope>
    <source>
        <strain evidence="2">MMolMol1</strain>
        <tissue evidence="2">Muscle</tissue>
    </source>
</reference>
<dbReference type="Proteomes" id="UP000550707">
    <property type="component" value="Unassembled WGS sequence"/>
</dbReference>
<dbReference type="InParanoid" id="A0A7J8I909"/>
<feature type="coiled-coil region" evidence="1">
    <location>
        <begin position="26"/>
        <end position="60"/>
    </location>
</feature>
<evidence type="ECO:0000256" key="1">
    <source>
        <dbReference type="SAM" id="Coils"/>
    </source>
</evidence>